<sequence length="318" mass="36482">MQALKYKPGEKRKEIPQSISQMLEVMFGHNSSIKFVKVGRNNFFPMGGEFGRPFDIGGGKEGVTGFFSSLRPAAWKDGSLLLNIDVANTSFYKEQPVIDFLMETLRLQAQDLNQTLKPYHKKSLRKELKNLKVQVTHSLVPRTYRVRDIGELGADRQTFMLTNPETQQGEKCCLFMNYFSMRYQMRLRFPKLNCLMVGPQNRNVYVPMEIEAIPLVKVDHLDADSTTPEILDCFLTPELWNIMARVTNGYVEQRPVTPFSRMKIERFTDCENAGAACTSAFNIYMHQDRSNVPASMKAVSDLMNCTCFEKGYELYLDN</sequence>
<dbReference type="OrthoDB" id="6356874at2759"/>
<gene>
    <name evidence="2" type="ORF">C7M84_011199</name>
</gene>
<dbReference type="Pfam" id="PF02170">
    <property type="entry name" value="PAZ"/>
    <property type="match status" value="1"/>
</dbReference>
<protein>
    <submittedName>
        <fullName evidence="2">Argonaute2</fullName>
    </submittedName>
</protein>
<dbReference type="PANTHER" id="PTHR22891">
    <property type="entry name" value="EUKARYOTIC TRANSLATION INITIATION FACTOR 2C"/>
    <property type="match status" value="1"/>
</dbReference>
<organism evidence="2 3">
    <name type="scientific">Penaeus vannamei</name>
    <name type="common">Whiteleg shrimp</name>
    <name type="synonym">Litopenaeus vannamei</name>
    <dbReference type="NCBI Taxonomy" id="6689"/>
    <lineage>
        <taxon>Eukaryota</taxon>
        <taxon>Metazoa</taxon>
        <taxon>Ecdysozoa</taxon>
        <taxon>Arthropoda</taxon>
        <taxon>Crustacea</taxon>
        <taxon>Multicrustacea</taxon>
        <taxon>Malacostraca</taxon>
        <taxon>Eumalacostraca</taxon>
        <taxon>Eucarida</taxon>
        <taxon>Decapoda</taxon>
        <taxon>Dendrobranchiata</taxon>
        <taxon>Penaeoidea</taxon>
        <taxon>Penaeidae</taxon>
        <taxon>Penaeus</taxon>
    </lineage>
</organism>
<keyword evidence="3" id="KW-1185">Reference proteome</keyword>
<dbReference type="PROSITE" id="PS50821">
    <property type="entry name" value="PAZ"/>
    <property type="match status" value="1"/>
</dbReference>
<dbReference type="SUPFAM" id="SSF101690">
    <property type="entry name" value="PAZ domain"/>
    <property type="match status" value="1"/>
</dbReference>
<dbReference type="CDD" id="cd02846">
    <property type="entry name" value="PAZ_argonaute_like"/>
    <property type="match status" value="1"/>
</dbReference>
<evidence type="ECO:0000313" key="3">
    <source>
        <dbReference type="Proteomes" id="UP000283509"/>
    </source>
</evidence>
<dbReference type="STRING" id="6689.A0A423T288"/>
<reference evidence="2 3" key="1">
    <citation type="submission" date="2018-04" db="EMBL/GenBank/DDBJ databases">
        <authorList>
            <person name="Zhang X."/>
            <person name="Yuan J."/>
            <person name="Li F."/>
            <person name="Xiang J."/>
        </authorList>
    </citation>
    <scope>NUCLEOTIDE SEQUENCE [LARGE SCALE GENOMIC DNA]</scope>
    <source>
        <tissue evidence="2">Muscle</tissue>
    </source>
</reference>
<dbReference type="Gene3D" id="2.170.260.10">
    <property type="entry name" value="paz domain"/>
    <property type="match status" value="1"/>
</dbReference>
<dbReference type="AlphaFoldDB" id="A0A423T288"/>
<accession>A0A423T288</accession>
<dbReference type="SMART" id="SM00949">
    <property type="entry name" value="PAZ"/>
    <property type="match status" value="1"/>
</dbReference>
<feature type="domain" description="PAZ" evidence="1">
    <location>
        <begin position="96"/>
        <end position="215"/>
    </location>
</feature>
<dbReference type="Pfam" id="PF08699">
    <property type="entry name" value="ArgoL1"/>
    <property type="match status" value="1"/>
</dbReference>
<dbReference type="EMBL" id="QCYY01002414">
    <property type="protein sequence ID" value="ROT70523.1"/>
    <property type="molecule type" value="Genomic_DNA"/>
</dbReference>
<dbReference type="InterPro" id="IPR003100">
    <property type="entry name" value="PAZ_dom"/>
</dbReference>
<dbReference type="InterPro" id="IPR014811">
    <property type="entry name" value="ArgoL1"/>
</dbReference>
<reference evidence="2 3" key="2">
    <citation type="submission" date="2019-01" db="EMBL/GenBank/DDBJ databases">
        <title>The decoding of complex shrimp genome reveals the adaptation for benthos swimmer, frequently molting mechanism and breeding impact on genome.</title>
        <authorList>
            <person name="Sun Y."/>
            <person name="Gao Y."/>
            <person name="Yu Y."/>
        </authorList>
    </citation>
    <scope>NUCLEOTIDE SEQUENCE [LARGE SCALE GENOMIC DNA]</scope>
    <source>
        <tissue evidence="2">Muscle</tissue>
    </source>
</reference>
<name>A0A423T288_PENVA</name>
<evidence type="ECO:0000313" key="2">
    <source>
        <dbReference type="EMBL" id="ROT70523.1"/>
    </source>
</evidence>
<comment type="caution">
    <text evidence="2">The sequence shown here is derived from an EMBL/GenBank/DDBJ whole genome shotgun (WGS) entry which is preliminary data.</text>
</comment>
<dbReference type="InterPro" id="IPR036085">
    <property type="entry name" value="PAZ_dom_sf"/>
</dbReference>
<dbReference type="SMART" id="SM01163">
    <property type="entry name" value="DUF1785"/>
    <property type="match status" value="1"/>
</dbReference>
<dbReference type="GO" id="GO:0003723">
    <property type="term" value="F:RNA binding"/>
    <property type="evidence" value="ECO:0007669"/>
    <property type="project" value="InterPro"/>
</dbReference>
<dbReference type="Proteomes" id="UP000283509">
    <property type="component" value="Unassembled WGS sequence"/>
</dbReference>
<proteinExistence type="predicted"/>
<evidence type="ECO:0000259" key="1">
    <source>
        <dbReference type="PROSITE" id="PS50821"/>
    </source>
</evidence>